<evidence type="ECO:0000256" key="7">
    <source>
        <dbReference type="SAM" id="Phobius"/>
    </source>
</evidence>
<keyword evidence="11" id="KW-1185">Reference proteome</keyword>
<sequence>MSVRVSPWQTLVCLLEAVGKVIGLLQPLYLAWFVDGAVRSNTPQMVLAVSAFTASIGLNWILQMAGTTARVNQMERVGFAFDKEIARITASIPTLDHLESPRYLDRLQILRDQQTALGGAFNMFVNTFNSLLTVAGTILLALTADARLLLLVLAGLPTLVVTRWISRWQAAAEKSSAEPGRLASHLLALGTSPTAGAELRVFGIRRTTRARLADAVTAWRQPAVLLAIRTNALQGACATFFFLTAAAVLAWMVSDALVRAVPVSALVLAVMLAGRLQNAGQSVQWAIASFTRIARITGQFLWLNDYDQQVRAAGSGVKAPPARFENGILLEHLTFSYPDADTPAVRDVNLHLPAGAVVALVGENGAGKTTLVKLLTGMYRPTSGQILLDDTDLAALDIDAWRASTAGAFQDHAKLELRVQETVGVGDLPRVHDPAAVHDALRGAASEDVLQVLPQGLDTQLGSSWTGGVDLSGGQWQRLAIARGMMRSQPLLLVLDEPTAALDAITEHRLFER</sequence>
<feature type="domain" description="ABC transmembrane type-1" evidence="9">
    <location>
        <begin position="11"/>
        <end position="292"/>
    </location>
</feature>
<evidence type="ECO:0000256" key="5">
    <source>
        <dbReference type="ARBA" id="ARBA00022989"/>
    </source>
</evidence>
<evidence type="ECO:0000313" key="10">
    <source>
        <dbReference type="EMBL" id="MBE1609649.1"/>
    </source>
</evidence>
<dbReference type="GO" id="GO:0005524">
    <property type="term" value="F:ATP binding"/>
    <property type="evidence" value="ECO:0007669"/>
    <property type="project" value="UniProtKB-KW"/>
</dbReference>
<dbReference type="Gene3D" id="3.40.50.300">
    <property type="entry name" value="P-loop containing nucleotide triphosphate hydrolases"/>
    <property type="match status" value="1"/>
</dbReference>
<dbReference type="PROSITE" id="PS00211">
    <property type="entry name" value="ABC_TRANSPORTER_1"/>
    <property type="match status" value="1"/>
</dbReference>
<dbReference type="Proteomes" id="UP000638648">
    <property type="component" value="Unassembled WGS sequence"/>
</dbReference>
<evidence type="ECO:0000256" key="3">
    <source>
        <dbReference type="ARBA" id="ARBA00022741"/>
    </source>
</evidence>
<dbReference type="AlphaFoldDB" id="A0A927RC91"/>
<dbReference type="InterPro" id="IPR003593">
    <property type="entry name" value="AAA+_ATPase"/>
</dbReference>
<dbReference type="InterPro" id="IPR036640">
    <property type="entry name" value="ABC1_TM_sf"/>
</dbReference>
<dbReference type="Pfam" id="PF00005">
    <property type="entry name" value="ABC_tran"/>
    <property type="match status" value="1"/>
</dbReference>
<evidence type="ECO:0000259" key="8">
    <source>
        <dbReference type="PROSITE" id="PS50893"/>
    </source>
</evidence>
<dbReference type="SUPFAM" id="SSF90123">
    <property type="entry name" value="ABC transporter transmembrane region"/>
    <property type="match status" value="1"/>
</dbReference>
<evidence type="ECO:0000256" key="1">
    <source>
        <dbReference type="ARBA" id="ARBA00004651"/>
    </source>
</evidence>
<dbReference type="EMBL" id="JADBEM010000001">
    <property type="protein sequence ID" value="MBE1609649.1"/>
    <property type="molecule type" value="Genomic_DNA"/>
</dbReference>
<dbReference type="CDD" id="cd03228">
    <property type="entry name" value="ABCC_MRP_Like"/>
    <property type="match status" value="1"/>
</dbReference>
<feature type="transmembrane region" description="Helical" evidence="7">
    <location>
        <begin position="148"/>
        <end position="166"/>
    </location>
</feature>
<evidence type="ECO:0000259" key="9">
    <source>
        <dbReference type="PROSITE" id="PS50929"/>
    </source>
</evidence>
<dbReference type="PANTHER" id="PTHR24221">
    <property type="entry name" value="ATP-BINDING CASSETTE SUB-FAMILY B"/>
    <property type="match status" value="1"/>
</dbReference>
<feature type="transmembrane region" description="Helical" evidence="7">
    <location>
        <begin position="12"/>
        <end position="32"/>
    </location>
</feature>
<keyword evidence="2 7" id="KW-0812">Transmembrane</keyword>
<dbReference type="SUPFAM" id="SSF52540">
    <property type="entry name" value="P-loop containing nucleoside triphosphate hydrolases"/>
    <property type="match status" value="1"/>
</dbReference>
<dbReference type="GO" id="GO:0034040">
    <property type="term" value="F:ATPase-coupled lipid transmembrane transporter activity"/>
    <property type="evidence" value="ECO:0007669"/>
    <property type="project" value="TreeGrafter"/>
</dbReference>
<dbReference type="PANTHER" id="PTHR24221:SF654">
    <property type="entry name" value="ATP-BINDING CASSETTE SUB-FAMILY B MEMBER 6"/>
    <property type="match status" value="1"/>
</dbReference>
<reference evidence="10" key="1">
    <citation type="submission" date="2020-10" db="EMBL/GenBank/DDBJ databases">
        <title>Sequencing the genomes of 1000 actinobacteria strains.</title>
        <authorList>
            <person name="Klenk H.-P."/>
        </authorList>
    </citation>
    <scope>NUCLEOTIDE SEQUENCE</scope>
    <source>
        <strain evidence="10">DSM 45354</strain>
    </source>
</reference>
<comment type="caution">
    <text evidence="10">The sequence shown here is derived from an EMBL/GenBank/DDBJ whole genome shotgun (WGS) entry which is preliminary data.</text>
</comment>
<keyword evidence="6 7" id="KW-0472">Membrane</keyword>
<feature type="transmembrane region" description="Helical" evidence="7">
    <location>
        <begin position="44"/>
        <end position="62"/>
    </location>
</feature>
<dbReference type="GO" id="GO:0140359">
    <property type="term" value="F:ABC-type transporter activity"/>
    <property type="evidence" value="ECO:0007669"/>
    <property type="project" value="InterPro"/>
</dbReference>
<dbReference type="SMART" id="SM00382">
    <property type="entry name" value="AAA"/>
    <property type="match status" value="1"/>
</dbReference>
<accession>A0A927RC91</accession>
<name>A0A927RC91_9ACTN</name>
<dbReference type="InterPro" id="IPR003439">
    <property type="entry name" value="ABC_transporter-like_ATP-bd"/>
</dbReference>
<feature type="domain" description="ABC transporter" evidence="8">
    <location>
        <begin position="328"/>
        <end position="513"/>
    </location>
</feature>
<dbReference type="InterPro" id="IPR039421">
    <property type="entry name" value="Type_1_exporter"/>
</dbReference>
<evidence type="ECO:0000313" key="11">
    <source>
        <dbReference type="Proteomes" id="UP000638648"/>
    </source>
</evidence>
<dbReference type="InterPro" id="IPR017871">
    <property type="entry name" value="ABC_transporter-like_CS"/>
</dbReference>
<keyword evidence="4 10" id="KW-0067">ATP-binding</keyword>
<evidence type="ECO:0000256" key="6">
    <source>
        <dbReference type="ARBA" id="ARBA00023136"/>
    </source>
</evidence>
<dbReference type="PROSITE" id="PS50929">
    <property type="entry name" value="ABC_TM1F"/>
    <property type="match status" value="1"/>
</dbReference>
<feature type="transmembrane region" description="Helical" evidence="7">
    <location>
        <begin position="232"/>
        <end position="251"/>
    </location>
</feature>
<evidence type="ECO:0000256" key="4">
    <source>
        <dbReference type="ARBA" id="ARBA00022840"/>
    </source>
</evidence>
<dbReference type="RefSeq" id="WP_238361685.1">
    <property type="nucleotide sequence ID" value="NZ_BAABJL010000168.1"/>
</dbReference>
<feature type="transmembrane region" description="Helical" evidence="7">
    <location>
        <begin position="116"/>
        <end position="142"/>
    </location>
</feature>
<dbReference type="Gene3D" id="1.20.1560.10">
    <property type="entry name" value="ABC transporter type 1, transmembrane domain"/>
    <property type="match status" value="1"/>
</dbReference>
<keyword evidence="5 7" id="KW-1133">Transmembrane helix</keyword>
<protein>
    <submittedName>
        <fullName evidence="10">ATP-binding cassette subfamily B protein</fullName>
    </submittedName>
</protein>
<gene>
    <name evidence="10" type="ORF">HEB94_006497</name>
</gene>
<proteinExistence type="predicted"/>
<dbReference type="InterPro" id="IPR011527">
    <property type="entry name" value="ABC1_TM_dom"/>
</dbReference>
<dbReference type="PROSITE" id="PS50893">
    <property type="entry name" value="ABC_TRANSPORTER_2"/>
    <property type="match status" value="1"/>
</dbReference>
<dbReference type="GO" id="GO:0005886">
    <property type="term" value="C:plasma membrane"/>
    <property type="evidence" value="ECO:0007669"/>
    <property type="project" value="UniProtKB-SubCell"/>
</dbReference>
<evidence type="ECO:0000256" key="2">
    <source>
        <dbReference type="ARBA" id="ARBA00022692"/>
    </source>
</evidence>
<organism evidence="10 11">
    <name type="scientific">Actinopolymorpha pittospori</name>
    <dbReference type="NCBI Taxonomy" id="648752"/>
    <lineage>
        <taxon>Bacteria</taxon>
        <taxon>Bacillati</taxon>
        <taxon>Actinomycetota</taxon>
        <taxon>Actinomycetes</taxon>
        <taxon>Propionibacteriales</taxon>
        <taxon>Actinopolymorphaceae</taxon>
        <taxon>Actinopolymorpha</taxon>
    </lineage>
</organism>
<dbReference type="InterPro" id="IPR027417">
    <property type="entry name" value="P-loop_NTPase"/>
</dbReference>
<keyword evidence="3" id="KW-0547">Nucleotide-binding</keyword>
<comment type="subcellular location">
    <subcellularLocation>
        <location evidence="1">Cell membrane</location>
        <topology evidence="1">Multi-pass membrane protein</topology>
    </subcellularLocation>
</comment>
<dbReference type="GO" id="GO:0016887">
    <property type="term" value="F:ATP hydrolysis activity"/>
    <property type="evidence" value="ECO:0007669"/>
    <property type="project" value="InterPro"/>
</dbReference>